<dbReference type="Proteomes" id="UP001221816">
    <property type="component" value="Unassembled WGS sequence"/>
</dbReference>
<dbReference type="EMBL" id="JAQNDI010000003">
    <property type="protein sequence ID" value="MDC0692492.1"/>
    <property type="molecule type" value="Genomic_DNA"/>
</dbReference>
<feature type="region of interest" description="Disordered" evidence="1">
    <location>
        <begin position="105"/>
        <end position="134"/>
    </location>
</feature>
<evidence type="ECO:0000313" key="3">
    <source>
        <dbReference type="Proteomes" id="UP001221816"/>
    </source>
</evidence>
<organism evidence="2 3">
    <name type="scientific">Klebsiella pasteurii</name>
    <dbReference type="NCBI Taxonomy" id="2587529"/>
    <lineage>
        <taxon>Bacteria</taxon>
        <taxon>Pseudomonadati</taxon>
        <taxon>Pseudomonadota</taxon>
        <taxon>Gammaproteobacteria</taxon>
        <taxon>Enterobacterales</taxon>
        <taxon>Enterobacteriaceae</taxon>
        <taxon>Klebsiella/Raoultella group</taxon>
        <taxon>Klebsiella</taxon>
    </lineage>
</organism>
<protein>
    <submittedName>
        <fullName evidence="2">Uncharacterized protein</fullName>
    </submittedName>
</protein>
<gene>
    <name evidence="2" type="ORF">PIK62_07500</name>
</gene>
<comment type="caution">
    <text evidence="2">The sequence shown here is derived from an EMBL/GenBank/DDBJ whole genome shotgun (WGS) entry which is preliminary data.</text>
</comment>
<reference evidence="2 3" key="1">
    <citation type="submission" date="2023-01" db="EMBL/GenBank/DDBJ databases">
        <authorList>
            <person name="Dale J."/>
        </authorList>
    </citation>
    <scope>NUCLEOTIDE SEQUENCE [LARGE SCALE GENOMIC DNA]</scope>
    <source>
        <strain evidence="2 3">2022EL-01098</strain>
    </source>
</reference>
<accession>A0ABT5CLX2</accession>
<dbReference type="RefSeq" id="WP_227528640.1">
    <property type="nucleotide sequence ID" value="NZ_JAQNDH010000006.1"/>
</dbReference>
<feature type="compositionally biased region" description="Low complexity" evidence="1">
    <location>
        <begin position="109"/>
        <end position="124"/>
    </location>
</feature>
<evidence type="ECO:0000313" key="2">
    <source>
        <dbReference type="EMBL" id="MDC0692492.1"/>
    </source>
</evidence>
<proteinExistence type="predicted"/>
<sequence length="134" mass="14057">MKASGELLFGVPSGDDSGVIHYDYTVTLPVIRHTVNALQATMEALGETTSAAAHMYYRVAVLAEVIQSLGSLNADDITAELLLDGLTDDDMDLLDAELAGLKKKRMRTLPDSAGSDAPSSPLASTGSEKTASTE</sequence>
<keyword evidence="3" id="KW-1185">Reference proteome</keyword>
<name>A0ABT5CLX2_9ENTR</name>
<feature type="compositionally biased region" description="Polar residues" evidence="1">
    <location>
        <begin position="125"/>
        <end position="134"/>
    </location>
</feature>
<evidence type="ECO:0000256" key="1">
    <source>
        <dbReference type="SAM" id="MobiDB-lite"/>
    </source>
</evidence>